<dbReference type="EMBL" id="CAJPEV010000715">
    <property type="protein sequence ID" value="CAG0887853.1"/>
    <property type="molecule type" value="Genomic_DNA"/>
</dbReference>
<name>A0A7R9A6H9_9CRUS</name>
<sequence>MPSCRRRPPNRFDAETWKSRRSTLGRLPKTSTSRSHVPSVSLGSPYRSIVTAVRVADASLRLRHRSHLRTSVSSIPARIDSVNCRYRDALNRRGGVARRPVVIVSRPLRVCDPRTPSRSPIRMHPTSREGGRTKASIAGCRNGKVIVLLLVTFGVGRAQTAYVKYEDPADATSISASGDVGKPDPNDEMPAWHLVRFVLRAPGPLVQKVDKRLLNMELADMLAHQSQTEHRAEEVLRRMASGGRK</sequence>
<feature type="compositionally biased region" description="Polar residues" evidence="1">
    <location>
        <begin position="29"/>
        <end position="41"/>
    </location>
</feature>
<evidence type="ECO:0000313" key="2">
    <source>
        <dbReference type="EMBL" id="CAD7244802.1"/>
    </source>
</evidence>
<evidence type="ECO:0000256" key="1">
    <source>
        <dbReference type="SAM" id="MobiDB-lite"/>
    </source>
</evidence>
<dbReference type="EMBL" id="LR900232">
    <property type="protein sequence ID" value="CAD7244802.1"/>
    <property type="molecule type" value="Genomic_DNA"/>
</dbReference>
<gene>
    <name evidence="2" type="ORF">DSTB1V02_LOCUS4689</name>
</gene>
<feature type="region of interest" description="Disordered" evidence="1">
    <location>
        <begin position="17"/>
        <end position="41"/>
    </location>
</feature>
<feature type="region of interest" description="Disordered" evidence="1">
    <location>
        <begin position="113"/>
        <end position="134"/>
    </location>
</feature>
<dbReference type="AlphaFoldDB" id="A0A7R9A6H9"/>
<organism evidence="2">
    <name type="scientific">Darwinula stevensoni</name>
    <dbReference type="NCBI Taxonomy" id="69355"/>
    <lineage>
        <taxon>Eukaryota</taxon>
        <taxon>Metazoa</taxon>
        <taxon>Ecdysozoa</taxon>
        <taxon>Arthropoda</taxon>
        <taxon>Crustacea</taxon>
        <taxon>Oligostraca</taxon>
        <taxon>Ostracoda</taxon>
        <taxon>Podocopa</taxon>
        <taxon>Podocopida</taxon>
        <taxon>Darwinulocopina</taxon>
        <taxon>Darwinuloidea</taxon>
        <taxon>Darwinulidae</taxon>
        <taxon>Darwinula</taxon>
    </lineage>
</organism>
<reference evidence="2" key="1">
    <citation type="submission" date="2020-11" db="EMBL/GenBank/DDBJ databases">
        <authorList>
            <person name="Tran Van P."/>
        </authorList>
    </citation>
    <scope>NUCLEOTIDE SEQUENCE</scope>
</reference>
<accession>A0A7R9A6H9</accession>
<proteinExistence type="predicted"/>
<keyword evidence="3" id="KW-1185">Reference proteome</keyword>
<dbReference type="Proteomes" id="UP000677054">
    <property type="component" value="Unassembled WGS sequence"/>
</dbReference>
<protein>
    <submittedName>
        <fullName evidence="2">Uncharacterized protein</fullName>
    </submittedName>
</protein>
<evidence type="ECO:0000313" key="3">
    <source>
        <dbReference type="Proteomes" id="UP000677054"/>
    </source>
</evidence>